<evidence type="ECO:0000313" key="6">
    <source>
        <dbReference type="Proteomes" id="UP000323567"/>
    </source>
</evidence>
<feature type="signal peptide" evidence="1">
    <location>
        <begin position="1"/>
        <end position="22"/>
    </location>
</feature>
<comment type="caution">
    <text evidence="4">The sequence shown here is derived from an EMBL/GenBank/DDBJ whole genome shotgun (WGS) entry which is preliminary data.</text>
</comment>
<evidence type="ECO:0000259" key="2">
    <source>
        <dbReference type="Pfam" id="PF21012"/>
    </source>
</evidence>
<protein>
    <recommendedName>
        <fullName evidence="2">DUF6850 domain-containing protein</fullName>
    </recommendedName>
</protein>
<keyword evidence="1" id="KW-0732">Signal</keyword>
<evidence type="ECO:0000313" key="4">
    <source>
        <dbReference type="EMBL" id="KAA2376743.1"/>
    </source>
</evidence>
<sequence length="529" mass="59783">MKKKIYAVLLLTAVCAGSGVFAQSSAPKENLEKYYTLERIRSKSGWLVSDNAAGLMLNQASLSIAEVNYDFEQGGLRNVTDGAEVNAFGVRSESYRRWNRLSFYGKLSYDYAASKDRSWAGNANIGDSPMLIGDSIPGNTRDETYAIEAGVAYRMGRWVVGAMGKYEDRSLAKRRDSRNKTTSMYLSVQPGVMFTSKVVDAGLNFTYERSTEQVGYAAFGTNTTSGMIYFFEGMWFYTSQQLGGSEKFYDVYYKGSEYGGAAQLELKLGKRVKFFNQFSAEYGKMERFRFDLDQHLGDNDQLTYRYLGVLNVAGRGVDQRLSVDASWGDLLKYNNIQELELDPETNQKLYKQYGRFLKFSQKQRSVDADYKLYVKRNEWSSSWIVDAAYTYYKAESEYTISPACYDQDLHYSKLMLGVTKNFRFSGRSWLDATVRGGYTFGGGTELEKSCPEGVQIDNENYRADLLAQEYAFLTNDRLNGEAGLRYTHCFPAKKMSLYVDLKGRAAWGRSGLMDGSRRGGLFAAVGLNF</sequence>
<feature type="domain" description="DUF6850" evidence="2">
    <location>
        <begin position="52"/>
        <end position="529"/>
    </location>
</feature>
<gene>
    <name evidence="4" type="ORF">F2Y07_04510</name>
    <name evidence="3" type="ORF">F2Y13_01125</name>
</gene>
<organism evidence="4 5">
    <name type="scientific">Alistipes shahii</name>
    <dbReference type="NCBI Taxonomy" id="328814"/>
    <lineage>
        <taxon>Bacteria</taxon>
        <taxon>Pseudomonadati</taxon>
        <taxon>Bacteroidota</taxon>
        <taxon>Bacteroidia</taxon>
        <taxon>Bacteroidales</taxon>
        <taxon>Rikenellaceae</taxon>
        <taxon>Alistipes</taxon>
    </lineage>
</organism>
<dbReference type="EMBL" id="VVXJ01000007">
    <property type="protein sequence ID" value="KAA2376743.1"/>
    <property type="molecule type" value="Genomic_DNA"/>
</dbReference>
<dbReference type="EMBL" id="VVXK01000001">
    <property type="protein sequence ID" value="KAA2372101.1"/>
    <property type="molecule type" value="Genomic_DNA"/>
</dbReference>
<name>A0A5B3GT26_9BACT</name>
<accession>A0A5B3GT26</accession>
<evidence type="ECO:0000313" key="3">
    <source>
        <dbReference type="EMBL" id="KAA2372101.1"/>
    </source>
</evidence>
<proteinExistence type="predicted"/>
<feature type="chain" id="PRO_5036138426" description="DUF6850 domain-containing protein" evidence="1">
    <location>
        <begin position="23"/>
        <end position="529"/>
    </location>
</feature>
<dbReference type="RefSeq" id="WP_149885862.1">
    <property type="nucleotide sequence ID" value="NZ_CATVWL010000001.1"/>
</dbReference>
<dbReference type="Proteomes" id="UP000323567">
    <property type="component" value="Unassembled WGS sequence"/>
</dbReference>
<evidence type="ECO:0000256" key="1">
    <source>
        <dbReference type="SAM" id="SignalP"/>
    </source>
</evidence>
<dbReference type="Pfam" id="PF21012">
    <property type="entry name" value="DUF6850"/>
    <property type="match status" value="1"/>
</dbReference>
<reference evidence="5 6" key="1">
    <citation type="journal article" date="2019" name="Nat. Med.">
        <title>A library of human gut bacterial isolates paired with longitudinal multiomics data enables mechanistic microbiome research.</title>
        <authorList>
            <person name="Poyet M."/>
            <person name="Groussin M."/>
            <person name="Gibbons S.M."/>
            <person name="Avila-Pacheco J."/>
            <person name="Jiang X."/>
            <person name="Kearney S.M."/>
            <person name="Perrotta A.R."/>
            <person name="Berdy B."/>
            <person name="Zhao S."/>
            <person name="Lieberman T.D."/>
            <person name="Swanson P.K."/>
            <person name="Smith M."/>
            <person name="Roesemann S."/>
            <person name="Alexander J.E."/>
            <person name="Rich S.A."/>
            <person name="Livny J."/>
            <person name="Vlamakis H."/>
            <person name="Clish C."/>
            <person name="Bullock K."/>
            <person name="Deik A."/>
            <person name="Scott J."/>
            <person name="Pierce K.A."/>
            <person name="Xavier R.J."/>
            <person name="Alm E.J."/>
        </authorList>
    </citation>
    <scope>NUCLEOTIDE SEQUENCE [LARGE SCALE GENOMIC DNA]</scope>
    <source>
        <strain evidence="4 5">BIOML-A1</strain>
        <strain evidence="3 6">BIOML-A2</strain>
    </source>
</reference>
<dbReference type="GeneID" id="92756989"/>
<evidence type="ECO:0000313" key="5">
    <source>
        <dbReference type="Proteomes" id="UP000322658"/>
    </source>
</evidence>
<dbReference type="InterPro" id="IPR049236">
    <property type="entry name" value="DUF6850"/>
</dbReference>
<dbReference type="AlphaFoldDB" id="A0A5B3GT26"/>
<dbReference type="Proteomes" id="UP000322658">
    <property type="component" value="Unassembled WGS sequence"/>
</dbReference>